<dbReference type="PANTHER" id="PTHR14119:SF3">
    <property type="entry name" value="ISOCHORISMATASE DOMAIN-CONTAINING PROTEIN 2"/>
    <property type="match status" value="1"/>
</dbReference>
<reference evidence="2 3" key="1">
    <citation type="submission" date="2017-10" db="EMBL/GenBank/DDBJ databases">
        <title>Novel microbial diversity and functional potential in the marine mammal oral microbiome.</title>
        <authorList>
            <person name="Dudek N.K."/>
            <person name="Sun C.L."/>
            <person name="Burstein D."/>
            <person name="Kantor R.S."/>
            <person name="Aliaga Goltsman D.S."/>
            <person name="Bik E.M."/>
            <person name="Thomas B.C."/>
            <person name="Banfield J.F."/>
            <person name="Relman D.A."/>
        </authorList>
    </citation>
    <scope>NUCLEOTIDE SEQUENCE [LARGE SCALE GENOMIC DNA]</scope>
    <source>
        <strain evidence="2">DOLJORAL78_47_16</strain>
    </source>
</reference>
<dbReference type="GO" id="GO:0016787">
    <property type="term" value="F:hydrolase activity"/>
    <property type="evidence" value="ECO:0007669"/>
    <property type="project" value="UniProtKB-KW"/>
</dbReference>
<dbReference type="InterPro" id="IPR050993">
    <property type="entry name" value="Isochorismatase_domain"/>
</dbReference>
<name>A0A2G6KBS3_9BACT</name>
<proteinExistence type="predicted"/>
<dbReference type="Pfam" id="PF00857">
    <property type="entry name" value="Isochorismatase"/>
    <property type="match status" value="1"/>
</dbReference>
<keyword evidence="2" id="KW-0378">Hydrolase</keyword>
<dbReference type="CDD" id="cd01012">
    <property type="entry name" value="YcaC_related"/>
    <property type="match status" value="1"/>
</dbReference>
<dbReference type="InterPro" id="IPR000868">
    <property type="entry name" value="Isochorismatase-like_dom"/>
</dbReference>
<organism evidence="2 3">
    <name type="scientific">candidate division KSB3 bacterium</name>
    <dbReference type="NCBI Taxonomy" id="2044937"/>
    <lineage>
        <taxon>Bacteria</taxon>
        <taxon>candidate division KSB3</taxon>
    </lineage>
</organism>
<evidence type="ECO:0000313" key="3">
    <source>
        <dbReference type="Proteomes" id="UP000230821"/>
    </source>
</evidence>
<dbReference type="InterPro" id="IPR036380">
    <property type="entry name" value="Isochorismatase-like_sf"/>
</dbReference>
<feature type="domain" description="Isochorismatase-like" evidence="1">
    <location>
        <begin position="7"/>
        <end position="156"/>
    </location>
</feature>
<accession>A0A2G6KBS3</accession>
<dbReference type="SUPFAM" id="SSF52499">
    <property type="entry name" value="Isochorismatase-like hydrolases"/>
    <property type="match status" value="1"/>
</dbReference>
<dbReference type="PANTHER" id="PTHR14119">
    <property type="entry name" value="HYDROLASE"/>
    <property type="match status" value="1"/>
</dbReference>
<dbReference type="Proteomes" id="UP000230821">
    <property type="component" value="Unassembled WGS sequence"/>
</dbReference>
<dbReference type="EMBL" id="PDSK01000103">
    <property type="protein sequence ID" value="PIE33121.1"/>
    <property type="molecule type" value="Genomic_DNA"/>
</dbReference>
<dbReference type="AlphaFoldDB" id="A0A2G6KBS3"/>
<comment type="caution">
    <text evidence="2">The sequence shown here is derived from an EMBL/GenBank/DDBJ whole genome shotgun (WGS) entry which is preliminary data.</text>
</comment>
<protein>
    <submittedName>
        <fullName evidence="2">Hydrolase</fullName>
    </submittedName>
</protein>
<dbReference type="Gene3D" id="3.40.50.850">
    <property type="entry name" value="Isochorismatase-like"/>
    <property type="match status" value="1"/>
</dbReference>
<gene>
    <name evidence="2" type="ORF">CSA56_13125</name>
</gene>
<sequence length="179" mass="20433">MLSLKNTAIILIDVQIRLMRVMHDREHVLDHLQQLVKGARALQLPILWAEQNPDGLGTTIPELTELLTDNQPIVKRCFSCCGQHQFVQQLRDIRRKQLLLAGIETHVCVYQTAMDLHHMGYEVQIVTDAVSSRTPENKQIGLERMKEAGMLLTSTEMALFELLRLAEGPQFKDILNIVK</sequence>
<evidence type="ECO:0000313" key="2">
    <source>
        <dbReference type="EMBL" id="PIE33121.1"/>
    </source>
</evidence>
<evidence type="ECO:0000259" key="1">
    <source>
        <dbReference type="Pfam" id="PF00857"/>
    </source>
</evidence>